<name>A0A011V1P8_RUMAL</name>
<evidence type="ECO:0000313" key="1">
    <source>
        <dbReference type="EMBL" id="EXM39382.1"/>
    </source>
</evidence>
<protein>
    <submittedName>
        <fullName evidence="1">Uncharacterized protein</fullName>
    </submittedName>
</protein>
<dbReference type="Proteomes" id="UP000021369">
    <property type="component" value="Unassembled WGS sequence"/>
</dbReference>
<dbReference type="RefSeq" id="WP_024857870.1">
    <property type="nucleotide sequence ID" value="NZ_JEOB01000002.1"/>
</dbReference>
<gene>
    <name evidence="1" type="ORF">RASY3_05495</name>
</gene>
<organism evidence="1 2">
    <name type="scientific">Ruminococcus albus SY3</name>
    <dbReference type="NCBI Taxonomy" id="1341156"/>
    <lineage>
        <taxon>Bacteria</taxon>
        <taxon>Bacillati</taxon>
        <taxon>Bacillota</taxon>
        <taxon>Clostridia</taxon>
        <taxon>Eubacteriales</taxon>
        <taxon>Oscillospiraceae</taxon>
        <taxon>Ruminococcus</taxon>
    </lineage>
</organism>
<dbReference type="OrthoDB" id="1822937at2"/>
<accession>A0A011V1P8</accession>
<dbReference type="AlphaFoldDB" id="A0A011V1P8"/>
<reference evidence="1 2" key="1">
    <citation type="submission" date="2013-06" db="EMBL/GenBank/DDBJ databases">
        <title>Rumen cellulosomics: divergent fiber-degrading strategies revealed by comparative genome-wide analysis of six Ruminococcal strains.</title>
        <authorList>
            <person name="Dassa B."/>
            <person name="Borovok I."/>
            <person name="Lamed R."/>
            <person name="Flint H."/>
            <person name="Yeoman C.J."/>
            <person name="White B."/>
            <person name="Bayer E.A."/>
        </authorList>
    </citation>
    <scope>NUCLEOTIDE SEQUENCE [LARGE SCALE GENOMIC DNA]</scope>
    <source>
        <strain evidence="1 2">SY3</strain>
    </source>
</reference>
<dbReference type="EMBL" id="JEOB01000002">
    <property type="protein sequence ID" value="EXM39382.1"/>
    <property type="molecule type" value="Genomic_DNA"/>
</dbReference>
<evidence type="ECO:0000313" key="2">
    <source>
        <dbReference type="Proteomes" id="UP000021369"/>
    </source>
</evidence>
<keyword evidence="2" id="KW-1185">Reference proteome</keyword>
<sequence length="63" mass="7243">MSDFFRELIGVKCNFATNDGEYRNYVLRDISNEWIVVEKGTESVYLNLSHVISIKVATNKDEA</sequence>
<proteinExistence type="predicted"/>
<dbReference type="PATRIC" id="fig|1341156.4.peg.1517"/>
<comment type="caution">
    <text evidence="1">The sequence shown here is derived from an EMBL/GenBank/DDBJ whole genome shotgun (WGS) entry which is preliminary data.</text>
</comment>